<keyword evidence="6" id="KW-0732">Signal</keyword>
<evidence type="ECO:0000256" key="2">
    <source>
        <dbReference type="ARBA" id="ARBA00022741"/>
    </source>
</evidence>
<dbReference type="GO" id="GO:0006412">
    <property type="term" value="P:translation"/>
    <property type="evidence" value="ECO:0007669"/>
    <property type="project" value="UniProtKB-KW"/>
</dbReference>
<evidence type="ECO:0000256" key="6">
    <source>
        <dbReference type="SAM" id="SignalP"/>
    </source>
</evidence>
<dbReference type="AlphaFoldDB" id="A0A8H7IJU7"/>
<dbReference type="GO" id="GO:0004812">
    <property type="term" value="F:aminoacyl-tRNA ligase activity"/>
    <property type="evidence" value="ECO:0007669"/>
    <property type="project" value="UniProtKB-KW"/>
</dbReference>
<name>A0A8H7IJU7_9AGAM</name>
<accession>A0A8H7IJU7</accession>
<evidence type="ECO:0000256" key="4">
    <source>
        <dbReference type="ARBA" id="ARBA00022917"/>
    </source>
</evidence>
<keyword evidence="1" id="KW-0436">Ligase</keyword>
<evidence type="ECO:0000313" key="8">
    <source>
        <dbReference type="EMBL" id="KAF8760108.1"/>
    </source>
</evidence>
<dbReference type="Proteomes" id="UP000614334">
    <property type="component" value="Unassembled WGS sequence"/>
</dbReference>
<keyword evidence="4" id="KW-0648">Protein biosynthesis</keyword>
<feature type="signal peptide" evidence="6">
    <location>
        <begin position="1"/>
        <end position="20"/>
    </location>
</feature>
<dbReference type="InterPro" id="IPR002319">
    <property type="entry name" value="Phenylalanyl-tRNA_Synthase"/>
</dbReference>
<evidence type="ECO:0000256" key="1">
    <source>
        <dbReference type="ARBA" id="ARBA00022598"/>
    </source>
</evidence>
<dbReference type="PANTHER" id="PTHR34315:SF1">
    <property type="entry name" value="INTRADIOL RING-CLEAVAGE DIOXYGENASES DOMAIN-CONTAINING PROTEIN-RELATED"/>
    <property type="match status" value="1"/>
</dbReference>
<dbReference type="Gene3D" id="2.60.130.10">
    <property type="entry name" value="Aromatic compound dioxygenase"/>
    <property type="match status" value="1"/>
</dbReference>
<comment type="caution">
    <text evidence="8">The sequence shown here is derived from an EMBL/GenBank/DDBJ whole genome shotgun (WGS) entry which is preliminary data.</text>
</comment>
<keyword evidence="3" id="KW-0067">ATP-binding</keyword>
<organism evidence="8 9">
    <name type="scientific">Rhizoctonia solani</name>
    <dbReference type="NCBI Taxonomy" id="456999"/>
    <lineage>
        <taxon>Eukaryota</taxon>
        <taxon>Fungi</taxon>
        <taxon>Dikarya</taxon>
        <taxon>Basidiomycota</taxon>
        <taxon>Agaricomycotina</taxon>
        <taxon>Agaricomycetes</taxon>
        <taxon>Cantharellales</taxon>
        <taxon>Ceratobasidiaceae</taxon>
        <taxon>Rhizoctonia</taxon>
    </lineage>
</organism>
<dbReference type="GO" id="GO:0005506">
    <property type="term" value="F:iron ion binding"/>
    <property type="evidence" value="ECO:0007669"/>
    <property type="project" value="InterPro"/>
</dbReference>
<dbReference type="GO" id="GO:0016702">
    <property type="term" value="F:oxidoreductase activity, acting on single donors with incorporation of molecular oxygen, incorporation of two atoms of oxygen"/>
    <property type="evidence" value="ECO:0007669"/>
    <property type="project" value="InterPro"/>
</dbReference>
<dbReference type="PANTHER" id="PTHR34315">
    <property type="match status" value="1"/>
</dbReference>
<evidence type="ECO:0000256" key="5">
    <source>
        <dbReference type="ARBA" id="ARBA00023146"/>
    </source>
</evidence>
<dbReference type="GO" id="GO:0043039">
    <property type="term" value="P:tRNA aminoacylation"/>
    <property type="evidence" value="ECO:0007669"/>
    <property type="project" value="InterPro"/>
</dbReference>
<keyword evidence="5" id="KW-0030">Aminoacyl-tRNA synthetase</keyword>
<protein>
    <submittedName>
        <fullName evidence="8">Ferredoxin-fold anticodon binding domain</fullName>
    </submittedName>
</protein>
<dbReference type="InterPro" id="IPR015889">
    <property type="entry name" value="Intradiol_dOase_core"/>
</dbReference>
<dbReference type="Pfam" id="PF01409">
    <property type="entry name" value="tRNA-synt_2d"/>
    <property type="match status" value="2"/>
</dbReference>
<feature type="domain" description="Phenylalanyl-tRNA synthetase" evidence="7">
    <location>
        <begin position="292"/>
        <end position="367"/>
    </location>
</feature>
<dbReference type="SUPFAM" id="SSF49482">
    <property type="entry name" value="Aromatic compound dioxygenase"/>
    <property type="match status" value="1"/>
</dbReference>
<gene>
    <name evidence="8" type="ORF">RHS01_01811</name>
</gene>
<keyword evidence="2" id="KW-0547">Nucleotide-binding</keyword>
<dbReference type="InterPro" id="IPR045864">
    <property type="entry name" value="aa-tRNA-synth_II/BPL/LPL"/>
</dbReference>
<evidence type="ECO:0000259" key="7">
    <source>
        <dbReference type="Pfam" id="PF01409"/>
    </source>
</evidence>
<dbReference type="GO" id="GO:0000049">
    <property type="term" value="F:tRNA binding"/>
    <property type="evidence" value="ECO:0007669"/>
    <property type="project" value="InterPro"/>
</dbReference>
<reference evidence="8" key="1">
    <citation type="submission" date="2020-09" db="EMBL/GenBank/DDBJ databases">
        <title>Comparative genome analyses of four rice-infecting Rhizoctonia solani isolates reveal extensive enrichment of homogalacturonan modification genes.</title>
        <authorList>
            <person name="Lee D.-Y."/>
            <person name="Jeon J."/>
            <person name="Kim K.-T."/>
            <person name="Cheong K."/>
            <person name="Song H."/>
            <person name="Choi G."/>
            <person name="Ko J."/>
            <person name="Opiyo S.O."/>
            <person name="Zuo S."/>
            <person name="Madhav S."/>
            <person name="Lee Y.-H."/>
            <person name="Wang G.-L."/>
        </authorList>
    </citation>
    <scope>NUCLEOTIDE SEQUENCE</scope>
    <source>
        <strain evidence="8">AG1-IA B2</strain>
    </source>
</reference>
<feature type="domain" description="Phenylalanyl-tRNA synthetase" evidence="7">
    <location>
        <begin position="440"/>
        <end position="528"/>
    </location>
</feature>
<evidence type="ECO:0000313" key="9">
    <source>
        <dbReference type="Proteomes" id="UP000614334"/>
    </source>
</evidence>
<sequence length="545" mass="59969">MRFPLSTIITFVSLGLLALAHPGDDHDGSDMLTPSELAARELAADHRAELVRNCAPQIAAFEAERRAKRNTMMKRATGTDTAVAPKYSTIQNTTCVTAPEVTEEYYRTDLRETQSGVKLVLDIGVMDTRTCTPLPAALVELWACNATGAYGGFTTSSRLSDKFTWLRGGSETNANGVVECLTSTSQLTTIYPGFYTGRTIHIHTMIHTGWTKSTNGTIVSKSGSLRHIGQLFFQESLNDRVLALSPYTSTNQRRTLNTQDGIYAQQNSRGFNGVVATELLGSTISAGILRLHLQQGHPISTLRALIESHFTGFAYLNSLSPIVTTKQNFDDLGFGPDHPGRNKTDTYYLNEKTVLRTHTSAHEVDVFNAGERKWLLTADMEGARVWGVTDKDMAELAAENAEWAKELKAADIIIEDDTRVGPQNPYQPEHNEAHAALVAANLKHSLNSMILKLFGGRTRGEPLKVRWIEAEFPWTTPSYEVEVWFQGKWLEILGCGVVKEPTLVRGAGVQNSIAWAFGLGLERIAMTRGLEANSRRGDINVSAIL</sequence>
<dbReference type="GO" id="GO:0005524">
    <property type="term" value="F:ATP binding"/>
    <property type="evidence" value="ECO:0007669"/>
    <property type="project" value="UniProtKB-KW"/>
</dbReference>
<feature type="chain" id="PRO_5034447626" evidence="6">
    <location>
        <begin position="21"/>
        <end position="545"/>
    </location>
</feature>
<dbReference type="EMBL" id="JACYCF010000002">
    <property type="protein sequence ID" value="KAF8760108.1"/>
    <property type="molecule type" value="Genomic_DNA"/>
</dbReference>
<proteinExistence type="predicted"/>
<dbReference type="SUPFAM" id="SSF55681">
    <property type="entry name" value="Class II aaRS and biotin synthetases"/>
    <property type="match status" value="1"/>
</dbReference>
<dbReference type="Gene3D" id="3.30.930.10">
    <property type="entry name" value="Bira Bifunctional Protein, Domain 2"/>
    <property type="match status" value="1"/>
</dbReference>
<evidence type="ECO:0000256" key="3">
    <source>
        <dbReference type="ARBA" id="ARBA00022840"/>
    </source>
</evidence>